<gene>
    <name evidence="2" type="ORF">LBW59_22145</name>
</gene>
<organism evidence="2 3">
    <name type="scientific">Ralstonia solanacearum</name>
    <name type="common">Pseudomonas solanacearum</name>
    <dbReference type="NCBI Taxonomy" id="305"/>
    <lineage>
        <taxon>Bacteria</taxon>
        <taxon>Pseudomonadati</taxon>
        <taxon>Pseudomonadota</taxon>
        <taxon>Betaproteobacteria</taxon>
        <taxon>Burkholderiales</taxon>
        <taxon>Burkholderiaceae</taxon>
        <taxon>Ralstonia</taxon>
        <taxon>Ralstonia solanacearum species complex</taxon>
    </lineage>
</organism>
<dbReference type="PANTHER" id="PTHR33840:SF1">
    <property type="entry name" value="TLE1 PHOSPHOLIPASE DOMAIN-CONTAINING PROTEIN"/>
    <property type="match status" value="1"/>
</dbReference>
<evidence type="ECO:0000259" key="1">
    <source>
        <dbReference type="Pfam" id="PF09994"/>
    </source>
</evidence>
<dbReference type="PANTHER" id="PTHR33840">
    <property type="match status" value="1"/>
</dbReference>
<dbReference type="Pfam" id="PF09994">
    <property type="entry name" value="T6SS_Tle1-like_cat"/>
    <property type="match status" value="2"/>
</dbReference>
<dbReference type="InterPro" id="IPR018712">
    <property type="entry name" value="Tle1-like_cat"/>
</dbReference>
<reference evidence="2" key="1">
    <citation type="submission" date="2021-09" db="EMBL/GenBank/DDBJ databases">
        <title>Genomic analysis of Ralstonia spp.</title>
        <authorList>
            <person name="Aburjaile F."/>
            <person name="Ariute J.C."/>
            <person name="Pais A.K.L."/>
            <person name="Albuquerque G.M.R."/>
            <person name="Silva A.M.F."/>
            <person name="Brenig B."/>
            <person name="Azevedo V."/>
            <person name="Matiuzzi M."/>
            <person name="Ramos R."/>
            <person name="Goes-Neto A."/>
            <person name="Soares S."/>
            <person name="Iseppon A.M.B."/>
            <person name="Souza E."/>
            <person name="Gama M."/>
        </authorList>
    </citation>
    <scope>NUCLEOTIDE SEQUENCE</scope>
    <source>
        <strain evidence="2">CCRMRs91</strain>
    </source>
</reference>
<feature type="domain" description="T6SS Phospholipase effector Tle1-like catalytic" evidence="1">
    <location>
        <begin position="258"/>
        <end position="372"/>
    </location>
</feature>
<proteinExistence type="predicted"/>
<evidence type="ECO:0000313" key="3">
    <source>
        <dbReference type="Proteomes" id="UP001144050"/>
    </source>
</evidence>
<dbReference type="RefSeq" id="WP_271657197.1">
    <property type="nucleotide sequence ID" value="NZ_JAIVFG010000051.1"/>
</dbReference>
<dbReference type="Proteomes" id="UP001144050">
    <property type="component" value="Unassembled WGS sequence"/>
</dbReference>
<protein>
    <submittedName>
        <fullName evidence="2">DUF2235 domain-containing protein</fullName>
    </submittedName>
</protein>
<sequence>MSAFRPGWYEVGFDAATRDRHCRYFKSPSAYTAECLVKSTGQQILLWSDPAGPDGVGQPAQWQPAYRPLAGATTDDWWEIHVGLFFDGTNNNMVRDTPSQSHTNVVVLFNAHRDDRQDHFAFYVPGVGTKFPEIGEAEELDAGKTYAAGGEARIHWGMLQVFNAVHTALCGTDLLDQKEMKHMVTSTAGLSTWWRVGDEKMVRTFGDLQKRLLKAIDGKRPRVTKVHLSVFGFSRGAAQARTCCQWIRKATGMRVGEAALNMRFLGIFDTVASVGLADSSPVGQGFLDWADGTMDIGEFEKVVHFVAAHEIRQSFPLSTARIGSKHYPPNTKEFVYPGAHSDVGGGYGPGAQGKATGGRSELLSQIPLNDMYVEAWNAGVRLLAKSEMRPEVQVDFDIAPALDEAFTAYSKWTAYMEKEDVAAGKGPPIQNRMQYHTQLYWRWRAHISSDAAFKALSSYTHASTQDKTDLFESELDWRRDVSRAQEASKTRHVARGRGAYVAIPPPATELQKQIVAQVNAATQVTPGASAFFDKHVHDSHAGFWLLGPITATQRLAFITNVKAKKAKYDALLRRAQTPGNPHADQQRSAALAYELNGFERRVLASDASSAGSVPVMSDADAADLRANAGIATSAALWILGTETRREPHGHGRYRRIFDHG</sequence>
<name>A0AAW5ZU05_RALSL</name>
<feature type="domain" description="T6SS Phospholipase effector Tle1-like catalytic" evidence="1">
    <location>
        <begin position="84"/>
        <end position="250"/>
    </location>
</feature>
<dbReference type="EMBL" id="JAIVFG010000051">
    <property type="protein sequence ID" value="MDB0573453.1"/>
    <property type="molecule type" value="Genomic_DNA"/>
</dbReference>
<accession>A0AAW5ZU05</accession>
<dbReference type="AlphaFoldDB" id="A0AAW5ZU05"/>
<comment type="caution">
    <text evidence="2">The sequence shown here is derived from an EMBL/GenBank/DDBJ whole genome shotgun (WGS) entry which is preliminary data.</text>
</comment>
<evidence type="ECO:0000313" key="2">
    <source>
        <dbReference type="EMBL" id="MDB0573453.1"/>
    </source>
</evidence>